<dbReference type="EMBL" id="LT594323">
    <property type="protein sequence ID" value="SBT52173.1"/>
    <property type="molecule type" value="Genomic_DNA"/>
</dbReference>
<dbReference type="PROSITE" id="PS00211">
    <property type="entry name" value="ABC_TRANSPORTER_1"/>
    <property type="match status" value="1"/>
</dbReference>
<accession>A0A1A9A7T2</accession>
<dbReference type="Pfam" id="PF00005">
    <property type="entry name" value="ABC_tran"/>
    <property type="match status" value="1"/>
</dbReference>
<dbReference type="PATRIC" id="fig|261654.4.peg.5587"/>
<evidence type="ECO:0000256" key="3">
    <source>
        <dbReference type="ARBA" id="ARBA00022741"/>
    </source>
</evidence>
<dbReference type="OrthoDB" id="9802264at2"/>
<evidence type="ECO:0000256" key="4">
    <source>
        <dbReference type="ARBA" id="ARBA00022840"/>
    </source>
</evidence>
<dbReference type="GO" id="GO:0005524">
    <property type="term" value="F:ATP binding"/>
    <property type="evidence" value="ECO:0007669"/>
    <property type="project" value="UniProtKB-KW"/>
</dbReference>
<dbReference type="PANTHER" id="PTHR42781">
    <property type="entry name" value="SPERMIDINE/PUTRESCINE IMPORT ATP-BINDING PROTEIN POTA"/>
    <property type="match status" value="1"/>
</dbReference>
<dbReference type="SUPFAM" id="SSF50331">
    <property type="entry name" value="MOP-like"/>
    <property type="match status" value="1"/>
</dbReference>
<dbReference type="FunFam" id="3.40.50.300:FF:000133">
    <property type="entry name" value="Spermidine/putrescine import ATP-binding protein PotA"/>
    <property type="match status" value="1"/>
</dbReference>
<keyword evidence="3" id="KW-0547">Nucleotide-binding</keyword>
<proteinExistence type="predicted"/>
<dbReference type="InterPro" id="IPR050093">
    <property type="entry name" value="ABC_SmlMolc_Importer"/>
</dbReference>
<dbReference type="InterPro" id="IPR013611">
    <property type="entry name" value="Transp-assoc_OB_typ2"/>
</dbReference>
<evidence type="ECO:0000313" key="10">
    <source>
        <dbReference type="Proteomes" id="UP000199385"/>
    </source>
</evidence>
<feature type="domain" description="ABC transporter" evidence="8">
    <location>
        <begin position="10"/>
        <end position="238"/>
    </location>
</feature>
<reference evidence="10" key="1">
    <citation type="submission" date="2016-06" db="EMBL/GenBank/DDBJ databases">
        <authorList>
            <person name="Varghese N."/>
            <person name="Submissions Spin"/>
        </authorList>
    </citation>
    <scope>NUCLEOTIDE SEQUENCE [LARGE SCALE GENOMIC DNA]</scope>
    <source>
        <strain evidence="10">DSM 44815</strain>
    </source>
</reference>
<keyword evidence="4 9" id="KW-0067">ATP-binding</keyword>
<organism evidence="9 10">
    <name type="scientific">Micromonospora auratinigra</name>
    <dbReference type="NCBI Taxonomy" id="261654"/>
    <lineage>
        <taxon>Bacteria</taxon>
        <taxon>Bacillati</taxon>
        <taxon>Actinomycetota</taxon>
        <taxon>Actinomycetes</taxon>
        <taxon>Micromonosporales</taxon>
        <taxon>Micromonosporaceae</taxon>
        <taxon>Micromonospora</taxon>
    </lineage>
</organism>
<keyword evidence="6" id="KW-0472">Membrane</keyword>
<dbReference type="GO" id="GO:0016887">
    <property type="term" value="F:ATP hydrolysis activity"/>
    <property type="evidence" value="ECO:0007669"/>
    <property type="project" value="InterPro"/>
</dbReference>
<dbReference type="CDD" id="cd03300">
    <property type="entry name" value="ABC_PotA_N"/>
    <property type="match status" value="1"/>
</dbReference>
<dbReference type="InterPro" id="IPR017879">
    <property type="entry name" value="PotA_ATP-bd"/>
</dbReference>
<dbReference type="InterPro" id="IPR003439">
    <property type="entry name" value="ABC_transporter-like_ATP-bd"/>
</dbReference>
<dbReference type="STRING" id="261654.GA0070611_5515"/>
<evidence type="ECO:0000313" key="9">
    <source>
        <dbReference type="EMBL" id="SBT52173.1"/>
    </source>
</evidence>
<dbReference type="PROSITE" id="PS50893">
    <property type="entry name" value="ABC_TRANSPORTER_2"/>
    <property type="match status" value="1"/>
</dbReference>
<dbReference type="SMART" id="SM00382">
    <property type="entry name" value="AAA"/>
    <property type="match status" value="1"/>
</dbReference>
<name>A0A1A9A7T2_9ACTN</name>
<keyword evidence="5" id="KW-1278">Translocase</keyword>
<dbReference type="AlphaFoldDB" id="A0A1A9A7T2"/>
<keyword evidence="10" id="KW-1185">Reference proteome</keyword>
<evidence type="ECO:0000256" key="7">
    <source>
        <dbReference type="SAM" id="MobiDB-lite"/>
    </source>
</evidence>
<evidence type="ECO:0000256" key="1">
    <source>
        <dbReference type="ARBA" id="ARBA00022448"/>
    </source>
</evidence>
<evidence type="ECO:0000256" key="6">
    <source>
        <dbReference type="ARBA" id="ARBA00023136"/>
    </source>
</evidence>
<dbReference type="Proteomes" id="UP000199385">
    <property type="component" value="Chromosome I"/>
</dbReference>
<sequence>MGHEAPAGDLRLANLTKRFGVFTAVDDLSLTVPQGSFFALLGASGCGKTTTLRMIAGLEQPTSGQVLLGDRDIAGLRPYKRPVNTVFQSYALFPHLDIHENVAFGLRRRGIRKVTDQVERMLALVQLEGYGRRRPAQLSGGQQQRVALARALINHPQVLLLDEPLGALDLKLRRQMQIELKRIQTEVGITFVHVTHDQEEAMTMADTVAVMNAGRIEQLGAPADLYEYPATAFVANFLGQSNLLAAEAGGHSGDELLVTAHGSRFSVPTDRARIDRGPVFLGVRPEKLHLADDPGEVPIVHQHVGGVVTDASYVGVSTQYLVRTAWGSELSVFAANSGVGGRLAVGTPVTVHWDPRHAFLLPRSAGEDDQTSPLLDEPPVGVGS</sequence>
<dbReference type="Gene3D" id="3.40.50.300">
    <property type="entry name" value="P-loop containing nucleotide triphosphate hydrolases"/>
    <property type="match status" value="1"/>
</dbReference>
<protein>
    <submittedName>
        <fullName evidence="9">Spermidine/putrescine transport system ATP-binding protein</fullName>
    </submittedName>
</protein>
<dbReference type="GO" id="GO:0015594">
    <property type="term" value="F:ABC-type putrescine transporter activity"/>
    <property type="evidence" value="ECO:0007669"/>
    <property type="project" value="InterPro"/>
</dbReference>
<dbReference type="InterPro" id="IPR003593">
    <property type="entry name" value="AAA+_ATPase"/>
</dbReference>
<dbReference type="Pfam" id="PF08402">
    <property type="entry name" value="TOBE_2"/>
    <property type="match status" value="1"/>
</dbReference>
<dbReference type="GO" id="GO:0043190">
    <property type="term" value="C:ATP-binding cassette (ABC) transporter complex"/>
    <property type="evidence" value="ECO:0007669"/>
    <property type="project" value="InterPro"/>
</dbReference>
<dbReference type="InterPro" id="IPR027417">
    <property type="entry name" value="P-loop_NTPase"/>
</dbReference>
<dbReference type="PANTHER" id="PTHR42781:SF4">
    <property type="entry name" value="SPERMIDINE_PUTRESCINE IMPORT ATP-BINDING PROTEIN POTA"/>
    <property type="match status" value="1"/>
</dbReference>
<dbReference type="InterPro" id="IPR008995">
    <property type="entry name" value="Mo/tungstate-bd_C_term_dom"/>
</dbReference>
<keyword evidence="2" id="KW-1003">Cell membrane</keyword>
<evidence type="ECO:0000259" key="8">
    <source>
        <dbReference type="PROSITE" id="PS50893"/>
    </source>
</evidence>
<evidence type="ECO:0000256" key="2">
    <source>
        <dbReference type="ARBA" id="ARBA00022475"/>
    </source>
</evidence>
<keyword evidence="1" id="KW-0813">Transport</keyword>
<dbReference type="SUPFAM" id="SSF52540">
    <property type="entry name" value="P-loop containing nucleoside triphosphate hydrolases"/>
    <property type="match status" value="1"/>
</dbReference>
<dbReference type="RefSeq" id="WP_091670604.1">
    <property type="nucleotide sequence ID" value="NZ_LT594323.1"/>
</dbReference>
<dbReference type="Gene3D" id="2.40.50.100">
    <property type="match status" value="1"/>
</dbReference>
<evidence type="ECO:0000256" key="5">
    <source>
        <dbReference type="ARBA" id="ARBA00022967"/>
    </source>
</evidence>
<dbReference type="InterPro" id="IPR017871">
    <property type="entry name" value="ABC_transporter-like_CS"/>
</dbReference>
<feature type="region of interest" description="Disordered" evidence="7">
    <location>
        <begin position="363"/>
        <end position="384"/>
    </location>
</feature>
<gene>
    <name evidence="9" type="ORF">GA0070611_5515</name>
</gene>